<protein>
    <submittedName>
        <fullName evidence="2">Uncharacterized protein</fullName>
    </submittedName>
</protein>
<evidence type="ECO:0000256" key="1">
    <source>
        <dbReference type="SAM" id="MobiDB-lite"/>
    </source>
</evidence>
<dbReference type="EMBL" id="ML213614">
    <property type="protein sequence ID" value="TFK36379.1"/>
    <property type="molecule type" value="Genomic_DNA"/>
</dbReference>
<gene>
    <name evidence="2" type="ORF">BDQ12DRAFT_686806</name>
</gene>
<feature type="region of interest" description="Disordered" evidence="1">
    <location>
        <begin position="900"/>
        <end position="935"/>
    </location>
</feature>
<name>A0A5C3LT50_9AGAR</name>
<feature type="compositionally biased region" description="Pro residues" evidence="1">
    <location>
        <begin position="1145"/>
        <end position="1156"/>
    </location>
</feature>
<dbReference type="Proteomes" id="UP000308652">
    <property type="component" value="Unassembled WGS sequence"/>
</dbReference>
<feature type="compositionally biased region" description="Low complexity" evidence="1">
    <location>
        <begin position="681"/>
        <end position="698"/>
    </location>
</feature>
<feature type="compositionally biased region" description="Low complexity" evidence="1">
    <location>
        <begin position="452"/>
        <end position="464"/>
    </location>
</feature>
<organism evidence="2 3">
    <name type="scientific">Crucibulum laeve</name>
    <dbReference type="NCBI Taxonomy" id="68775"/>
    <lineage>
        <taxon>Eukaryota</taxon>
        <taxon>Fungi</taxon>
        <taxon>Dikarya</taxon>
        <taxon>Basidiomycota</taxon>
        <taxon>Agaricomycotina</taxon>
        <taxon>Agaricomycetes</taxon>
        <taxon>Agaricomycetidae</taxon>
        <taxon>Agaricales</taxon>
        <taxon>Agaricineae</taxon>
        <taxon>Nidulariaceae</taxon>
        <taxon>Crucibulum</taxon>
    </lineage>
</organism>
<evidence type="ECO:0000313" key="2">
    <source>
        <dbReference type="EMBL" id="TFK36379.1"/>
    </source>
</evidence>
<feature type="compositionally biased region" description="Low complexity" evidence="1">
    <location>
        <begin position="140"/>
        <end position="168"/>
    </location>
</feature>
<feature type="region of interest" description="Disordered" evidence="1">
    <location>
        <begin position="948"/>
        <end position="1231"/>
    </location>
</feature>
<feature type="compositionally biased region" description="Basic and acidic residues" evidence="1">
    <location>
        <begin position="1003"/>
        <end position="1016"/>
    </location>
</feature>
<feature type="region of interest" description="Disordered" evidence="1">
    <location>
        <begin position="1260"/>
        <end position="1292"/>
    </location>
</feature>
<feature type="compositionally biased region" description="Low complexity" evidence="1">
    <location>
        <begin position="1119"/>
        <end position="1144"/>
    </location>
</feature>
<evidence type="ECO:0000313" key="3">
    <source>
        <dbReference type="Proteomes" id="UP000308652"/>
    </source>
</evidence>
<feature type="compositionally biased region" description="Polar residues" evidence="1">
    <location>
        <begin position="431"/>
        <end position="442"/>
    </location>
</feature>
<feature type="region of interest" description="Disordered" evidence="1">
    <location>
        <begin position="864"/>
        <end position="883"/>
    </location>
</feature>
<feature type="compositionally biased region" description="Low complexity" evidence="1">
    <location>
        <begin position="386"/>
        <end position="396"/>
    </location>
</feature>
<feature type="compositionally biased region" description="Low complexity" evidence="1">
    <location>
        <begin position="312"/>
        <end position="323"/>
    </location>
</feature>
<feature type="compositionally biased region" description="Polar residues" evidence="1">
    <location>
        <begin position="500"/>
        <end position="515"/>
    </location>
</feature>
<feature type="compositionally biased region" description="Basic and acidic residues" evidence="1">
    <location>
        <begin position="49"/>
        <end position="60"/>
    </location>
</feature>
<feature type="compositionally biased region" description="Polar residues" evidence="1">
    <location>
        <begin position="1037"/>
        <end position="1047"/>
    </location>
</feature>
<feature type="region of interest" description="Disordered" evidence="1">
    <location>
        <begin position="292"/>
        <end position="340"/>
    </location>
</feature>
<feature type="region of interest" description="Disordered" evidence="1">
    <location>
        <begin position="23"/>
        <end position="186"/>
    </location>
</feature>
<proteinExistence type="predicted"/>
<feature type="compositionally biased region" description="Low complexity" evidence="1">
    <location>
        <begin position="212"/>
        <end position="225"/>
    </location>
</feature>
<feature type="region of interest" description="Disordered" evidence="1">
    <location>
        <begin position="1339"/>
        <end position="1373"/>
    </location>
</feature>
<feature type="region of interest" description="Disordered" evidence="1">
    <location>
        <begin position="372"/>
        <end position="578"/>
    </location>
</feature>
<reference evidence="2 3" key="1">
    <citation type="journal article" date="2019" name="Nat. Ecol. Evol.">
        <title>Megaphylogeny resolves global patterns of mushroom evolution.</title>
        <authorList>
            <person name="Varga T."/>
            <person name="Krizsan K."/>
            <person name="Foldi C."/>
            <person name="Dima B."/>
            <person name="Sanchez-Garcia M."/>
            <person name="Sanchez-Ramirez S."/>
            <person name="Szollosi G.J."/>
            <person name="Szarkandi J.G."/>
            <person name="Papp V."/>
            <person name="Albert L."/>
            <person name="Andreopoulos W."/>
            <person name="Angelini C."/>
            <person name="Antonin V."/>
            <person name="Barry K.W."/>
            <person name="Bougher N.L."/>
            <person name="Buchanan P."/>
            <person name="Buyck B."/>
            <person name="Bense V."/>
            <person name="Catcheside P."/>
            <person name="Chovatia M."/>
            <person name="Cooper J."/>
            <person name="Damon W."/>
            <person name="Desjardin D."/>
            <person name="Finy P."/>
            <person name="Geml J."/>
            <person name="Haridas S."/>
            <person name="Hughes K."/>
            <person name="Justo A."/>
            <person name="Karasinski D."/>
            <person name="Kautmanova I."/>
            <person name="Kiss B."/>
            <person name="Kocsube S."/>
            <person name="Kotiranta H."/>
            <person name="LaButti K.M."/>
            <person name="Lechner B.E."/>
            <person name="Liimatainen K."/>
            <person name="Lipzen A."/>
            <person name="Lukacs Z."/>
            <person name="Mihaltcheva S."/>
            <person name="Morgado L.N."/>
            <person name="Niskanen T."/>
            <person name="Noordeloos M.E."/>
            <person name="Ohm R.A."/>
            <person name="Ortiz-Santana B."/>
            <person name="Ovrebo C."/>
            <person name="Racz N."/>
            <person name="Riley R."/>
            <person name="Savchenko A."/>
            <person name="Shiryaev A."/>
            <person name="Soop K."/>
            <person name="Spirin V."/>
            <person name="Szebenyi C."/>
            <person name="Tomsovsky M."/>
            <person name="Tulloss R.E."/>
            <person name="Uehling J."/>
            <person name="Grigoriev I.V."/>
            <person name="Vagvolgyi C."/>
            <person name="Papp T."/>
            <person name="Martin F.M."/>
            <person name="Miettinen O."/>
            <person name="Hibbett D.S."/>
            <person name="Nagy L.G."/>
        </authorList>
    </citation>
    <scope>NUCLEOTIDE SEQUENCE [LARGE SCALE GENOMIC DNA]</scope>
    <source>
        <strain evidence="2 3">CBS 166.37</strain>
    </source>
</reference>
<feature type="region of interest" description="Disordered" evidence="1">
    <location>
        <begin position="654"/>
        <end position="675"/>
    </location>
</feature>
<feature type="compositionally biased region" description="Basic and acidic residues" evidence="1">
    <location>
        <begin position="900"/>
        <end position="919"/>
    </location>
</feature>
<sequence length="1373" mass="146030">MASSRATAPPVNLKERIAALQQRNASVSYRATSPPPGSVPSTVQSAGGLREKIEKFERKGGVPVPRGRFGLGAPPPTEGQSRRQGELYGNRIPAPARNASGSGIPPLSRSGSPSGRATPSDKRRSFSLSQVEYDYTGDYSPLTSPSSSTPPESPAATTNESSASSPSSVGEFAPIKQPMPRGTTFATALEIARKAEADGADVFGVQEPSRPPSRSASSRPPSRAAIGDEPLSVEIPPPMPPAIIVSSDDPVTAGLITESPLSGMSEVELMMLEASRLQELMPKTASVDVTSSLESVEEEVHQPSLTLDKITSPVVESPPVVQEETAEEPKETPSTQMIVPAPAPAVVEEPKETSSAETVVPAAPIAPAVTPVVDVSPPAPAPEAAPPLSLAPVVDVSPPPPYEAASAPARRALPLPPVAQTTIPPVVEQPTIVSPTATQSPTKVKPLPSPPIRSSSSNSSISTPAVTTATAIPESKPTPKPTHHVPPSFSLHLDSPDALSPSSEGSATGMLTPSNIMWDLETSYVSPDGEPPSRVLRQESSTSSAVAVKEEEPSNHLSRDTTSPSNLSSGNASPNIRSRKSSLYLDVDLLKQSPSSPNWPRSALASSALEGTMSMNISQSDLVDDIMGALERRDEVKEEVEENVIVVTSPQSISQAHLDNGEPTDPQTLLSPLLSGGLLSPTPSFDSSSSVSGSRPVSMIETSPSRITLARRMTPATSRGVPVFVPATSPNSRKSDFVYFPPTPKAEDTEFGNVTVHKASHSFSHPRAYVSHYADAFDDNTTGEGESARPQTSTFSAVVHEKVRELPALPKTADATASSMRRFPETPKSKKTKRMTMMEQPQTPGYGELTMLLKEAVLLEDTLNKGELPSELSPREGEEEEERRLRERLRVIEYQKAARERKLREETNAREAEKEKVDEDVFSPRPAKDDGASARLRHTFLIPLSKARSLHKKEASAAEARKEIMRPKSAGIPDKHSHKSSVSHVSHLDLEPLPTSSKYLAPIRRDLAPSDDDKPPELPPKSPRSRFPSFRRLGSMSARSPTSNVRHSNSTSSEISSEDSAPAATPPDHSLEFTGTGEFGQHHNGHGMSWPSLSPKKSGAGVGRAASFAEKMWSRARTKSSTSTLSTYSGDHKSTSIPESISSIGPPPAISLPPLPTATVIPPSPDSESPRVIVPPTRSTSLYDSRTQPYSASFQPNSASISSTTIHAPTTAHPLPPIPQRDSLLTLGPDDEARPTSWISVSTTGSLPSPLFSQELFDAFPSVPEGTPHPPPGPLPHGYSRESSFPPAITPSFDTELLSSAMHPPSAFIFPAPRDTMPSAATPSFDQALLSSALHLSSAYKPLPTPHTPSYGSLPPTRAMTLPARRSTDTQRP</sequence>
<feature type="compositionally biased region" description="Basic and acidic residues" evidence="1">
    <location>
        <begin position="548"/>
        <end position="559"/>
    </location>
</feature>
<dbReference type="OrthoDB" id="3237291at2759"/>
<feature type="compositionally biased region" description="Basic and acidic residues" evidence="1">
    <location>
        <begin position="952"/>
        <end position="966"/>
    </location>
</feature>
<keyword evidence="3" id="KW-1185">Reference proteome</keyword>
<feature type="compositionally biased region" description="Low complexity" evidence="1">
    <location>
        <begin position="403"/>
        <end position="413"/>
    </location>
</feature>
<feature type="region of interest" description="Disordered" evidence="1">
    <location>
        <begin position="198"/>
        <end position="246"/>
    </location>
</feature>
<dbReference type="STRING" id="68775.A0A5C3LT50"/>
<feature type="compositionally biased region" description="Polar residues" evidence="1">
    <location>
        <begin position="560"/>
        <end position="576"/>
    </location>
</feature>
<feature type="compositionally biased region" description="Low complexity" evidence="1">
    <location>
        <begin position="1048"/>
        <end position="1060"/>
    </location>
</feature>
<feature type="region of interest" description="Disordered" evidence="1">
    <location>
        <begin position="814"/>
        <end position="836"/>
    </location>
</feature>
<feature type="compositionally biased region" description="Low complexity" evidence="1">
    <location>
        <begin position="100"/>
        <end position="115"/>
    </location>
</feature>
<feature type="compositionally biased region" description="Polar residues" evidence="1">
    <location>
        <begin position="1177"/>
        <end position="1208"/>
    </location>
</feature>
<feature type="region of interest" description="Disordered" evidence="1">
    <location>
        <begin position="681"/>
        <end position="700"/>
    </location>
</feature>
<accession>A0A5C3LT50</accession>